<dbReference type="GO" id="GO:0005615">
    <property type="term" value="C:extracellular space"/>
    <property type="evidence" value="ECO:0007669"/>
    <property type="project" value="InterPro"/>
</dbReference>
<keyword evidence="5" id="KW-1015">Disulfide bond</keyword>
<keyword evidence="10" id="KW-1185">Reference proteome</keyword>
<dbReference type="Gene3D" id="1.20.91.20">
    <property type="entry name" value="Anaphylotoxins (complement system)"/>
    <property type="match status" value="1"/>
</dbReference>
<dbReference type="CDD" id="cd02896">
    <property type="entry name" value="complement_C3_C4_C5"/>
    <property type="match status" value="1"/>
</dbReference>
<dbReference type="InterPro" id="IPR008930">
    <property type="entry name" value="Terpenoid_cyclase/PrenylTrfase"/>
</dbReference>
<accession>A0A8J6K235</accession>
<dbReference type="InterPro" id="IPR009048">
    <property type="entry name" value="A-macroglobulin_rcpt-bd"/>
</dbReference>
<dbReference type="FunFam" id="2.40.50.120:FF:000013">
    <property type="entry name" value="Complement C3"/>
    <property type="match status" value="1"/>
</dbReference>
<dbReference type="CDD" id="cd03583">
    <property type="entry name" value="NTR_complement_C3"/>
    <property type="match status" value="1"/>
</dbReference>
<dbReference type="Proteomes" id="UP000770717">
    <property type="component" value="Unassembled WGS sequence"/>
</dbReference>
<dbReference type="GO" id="GO:0006956">
    <property type="term" value="P:complement activation"/>
    <property type="evidence" value="ECO:0007669"/>
    <property type="project" value="InterPro"/>
</dbReference>
<evidence type="ECO:0000259" key="7">
    <source>
        <dbReference type="PROSITE" id="PS01178"/>
    </source>
</evidence>
<dbReference type="InterPro" id="IPR040839">
    <property type="entry name" value="MG4"/>
</dbReference>
<evidence type="ECO:0000256" key="1">
    <source>
        <dbReference type="ARBA" id="ARBA00004613"/>
    </source>
</evidence>
<dbReference type="PROSITE" id="PS50189">
    <property type="entry name" value="NTR"/>
    <property type="match status" value="1"/>
</dbReference>
<name>A0A8J6K235_ELECQ</name>
<dbReference type="InterPro" id="IPR019742">
    <property type="entry name" value="MacrogloblnA2_CS"/>
</dbReference>
<evidence type="ECO:0000256" key="6">
    <source>
        <dbReference type="SAM" id="SignalP"/>
    </source>
</evidence>
<dbReference type="GO" id="GO:0004866">
    <property type="term" value="F:endopeptidase inhibitor activity"/>
    <property type="evidence" value="ECO:0007669"/>
    <property type="project" value="InterPro"/>
</dbReference>
<dbReference type="InterPro" id="IPR050473">
    <property type="entry name" value="A2M/Complement_sys"/>
</dbReference>
<dbReference type="FunFam" id="2.60.40.1930:FF:000006">
    <property type="entry name" value="Complement C3"/>
    <property type="match status" value="1"/>
</dbReference>
<dbReference type="FunFam" id="2.60.40.10:FF:000155">
    <property type="entry name" value="complement C3 isoform X1"/>
    <property type="match status" value="1"/>
</dbReference>
<dbReference type="InterPro" id="IPR008993">
    <property type="entry name" value="TIMP-like_OB-fold"/>
</dbReference>
<dbReference type="SUPFAM" id="SSF47686">
    <property type="entry name" value="Anaphylotoxins (complement system)"/>
    <property type="match status" value="1"/>
</dbReference>
<feature type="signal peptide" evidence="6">
    <location>
        <begin position="1"/>
        <end position="19"/>
    </location>
</feature>
<dbReference type="InterPro" id="IPR018933">
    <property type="entry name" value="Netrin_module_non-TIMP"/>
</dbReference>
<dbReference type="InterPro" id="IPR001840">
    <property type="entry name" value="Anaphylatoxn_comp_syst_dom"/>
</dbReference>
<dbReference type="Gene3D" id="2.40.50.120">
    <property type="match status" value="1"/>
</dbReference>
<dbReference type="Pfam" id="PF01759">
    <property type="entry name" value="NTR"/>
    <property type="match status" value="1"/>
</dbReference>
<dbReference type="Pfam" id="PF21308">
    <property type="entry name" value="C3_CUB2"/>
    <property type="match status" value="1"/>
</dbReference>
<proteinExistence type="predicted"/>
<dbReference type="Pfam" id="PF07677">
    <property type="entry name" value="A2M_recep"/>
    <property type="match status" value="1"/>
</dbReference>
<dbReference type="InterPro" id="IPR041425">
    <property type="entry name" value="C3/4/5_MG1"/>
</dbReference>
<dbReference type="PANTHER" id="PTHR11412">
    <property type="entry name" value="MACROGLOBULIN / COMPLEMENT"/>
    <property type="match status" value="1"/>
</dbReference>
<dbReference type="Gene3D" id="2.60.40.1940">
    <property type="match status" value="1"/>
</dbReference>
<comment type="subcellular location">
    <subcellularLocation>
        <location evidence="1">Secreted</location>
    </subcellularLocation>
</comment>
<dbReference type="Pfam" id="PF17791">
    <property type="entry name" value="MG3"/>
    <property type="match status" value="1"/>
</dbReference>
<dbReference type="SMART" id="SM01360">
    <property type="entry name" value="A2M"/>
    <property type="match status" value="1"/>
</dbReference>
<comment type="caution">
    <text evidence="9">The sequence shown here is derived from an EMBL/GenBank/DDBJ whole genome shotgun (WGS) entry which is preliminary data.</text>
</comment>
<dbReference type="FunFam" id="2.60.40.1930:FF:000008">
    <property type="entry name" value="Complement C3"/>
    <property type="match status" value="1"/>
</dbReference>
<feature type="domain" description="NTR" evidence="8">
    <location>
        <begin position="1499"/>
        <end position="1643"/>
    </location>
</feature>
<evidence type="ECO:0000256" key="2">
    <source>
        <dbReference type="ARBA" id="ARBA00022525"/>
    </source>
</evidence>
<feature type="domain" description="Anaphylatoxin-like" evidence="7">
    <location>
        <begin position="677"/>
        <end position="712"/>
    </location>
</feature>
<sequence>MGCRVLCLTLLALLAGCFGQPCNLITPSVLRLDSEETLVIDGHDKAFDADIEIQDFPKRGFSLVKQKISLNAGNKFLGAAKVTIPSKDLAKDQKIKQYVYVTVKSPICNMEKVVLLGYQSGYIFTQTDKTIYTPGSTVLYRIFSMNYKMSPVNKAVIIEFLTPENIIVRRDTVKTEGESGILSLSHKLTELVSVGVWTISAKYEETPQQNYTTNFEVKDYVLPTFEIQMIPEKKFFHIDDKEFVVDIKAKFLYGKPVSGSAFVMFGVKKDGVKTGLPSTLRRITLTDGEEHATLEREDLVKNFKNVDDMLQYTIYMTITLIADPGTEIVESELEDIYIVKSPYKILFTKTSKHFKPGMPFDLMVFVTNPDGSPAIRIPVVAEPGKVEGVTGAEGTAKLTLNTASNINSLQITVKTAYANIPPAQQATATMTASAYQSTGNYLHIGITATEVKPGDNLAINFNIRNTNPAVQNQIQHFTYLIMNKGRIQKVDRQPRLQGQALVTMSLPVKEDLIPSFRLIAYYMIGNEMVSDSIWVDVTDSCMGTLLVTGNTERDNKAQIPGSSMKLKLQADHKANVGLVAVDKGVYVLNSKFKMSQKKVWDTVEKSDIGCTPGSGANSMGVFYDAGLALQSSTQATTQQRSEPHCEVRAARRRRSSAQLVEQKATYASKYKDSVRKCCTDGMDDNPMGHNCERRAENILEGKECLDAFLDCCKYFTQKREQEKALKDTDTHGRSDDDDDYLPDADIVSRTEFPESWFWKIESMTERPDNNGISTKVLNLFLKDSITTWEVLAVSLSQNKGICVAKPYEIQVIKDFFMDMRLPYSVVRNEQVEIRTVLYNYGNERIKVRVTLTHNPEFCSLSTAKANFQQFVFINPQSSVAVPHIIVPLNLGLHEIEVKAAVFGQFVSDGVRKKLKVVPEGVRLTKNIKLVTLEPEVKGEGGVQEETVTPLDEKNIVPRTDVETIVTIQGSPVSQLVEDALDGSNLNPLIIVPRGCGEQNMITMTPGVVAANYLDATDQWERIGLNRRDEAIKNIRQGYVQQLVYRKADSSYAAFTTRPASTWLTAYVAKVFAMSQPLVDIQSDVLCGAIKWLILEKQKPDGMFKEDAPVIHQEMVGAIKGSSEDVALTAFVLIAMLESEKTCTAHINNLKLSIEKATSFLEGQFSGLNNPYTIAITSYALAMAGKVDIVEKLLSASTDKLHWQSSSRFITIEATSYAVLALLKLKQFNLIGPIVRWITEQRYYGAVYGSTQATIVMFQALTQYQIDIPALNELDLDVSLSLPERQAPLKYRINLENALLARSAETRLNKKFVVTAKGKGQGTLTVMSVYHALVTEKEKECKNFELSVTVKEEPDVKRPEGALATVSLEMCARYLKDRDATMSILDVSMMTGFHPDIQSLNKLMKGVDKYISKFEINKESTDRGSLIIYLDKISHKKEECIKFYSHQMFKVGLVQPASVTVYDYYTPENRCTKFYHMEKDSKLLGMICQNDVCRCAEENCFLQQQLEGVIDAAGRLQRACAPGVDYVYMARLEEIQKNDNYDNYVMKIISIIKQGTDEDVLDNTRNFVSHIKCRKALNLQEGRDYLIWGVRGDLWDQPSGYSYIIGKETWIEWWPNEIECQSPENRMQCDDFEDLSDNLQINGCSS</sequence>
<dbReference type="InterPro" id="IPR001599">
    <property type="entry name" value="Macroglobln_a2"/>
</dbReference>
<dbReference type="Pfam" id="PF01821">
    <property type="entry name" value="ANATO"/>
    <property type="match status" value="1"/>
</dbReference>
<dbReference type="SMART" id="SM00104">
    <property type="entry name" value="ANATO"/>
    <property type="match status" value="1"/>
</dbReference>
<dbReference type="CDD" id="cd00017">
    <property type="entry name" value="ANATO"/>
    <property type="match status" value="1"/>
</dbReference>
<evidence type="ECO:0000259" key="8">
    <source>
        <dbReference type="PROSITE" id="PS50189"/>
    </source>
</evidence>
<dbReference type="PRINTS" id="PR00004">
    <property type="entry name" value="ANAPHYLATOXN"/>
</dbReference>
<dbReference type="SUPFAM" id="SSF50242">
    <property type="entry name" value="TIMP-like"/>
    <property type="match status" value="1"/>
</dbReference>
<dbReference type="InterPro" id="IPR048848">
    <property type="entry name" value="C3_CUB2"/>
</dbReference>
<dbReference type="InterPro" id="IPR000020">
    <property type="entry name" value="Anaphylatoxin/fibulin"/>
</dbReference>
<dbReference type="Pfam" id="PF17790">
    <property type="entry name" value="MG1"/>
    <property type="match status" value="1"/>
</dbReference>
<dbReference type="InterPro" id="IPR047565">
    <property type="entry name" value="Alpha-macroglob_thiol-ester_cl"/>
</dbReference>
<dbReference type="Gene3D" id="2.60.120.1540">
    <property type="match status" value="1"/>
</dbReference>
<gene>
    <name evidence="9" type="ORF">GDO78_019399</name>
</gene>
<dbReference type="OrthoDB" id="6359008at2759"/>
<dbReference type="GO" id="GO:0006954">
    <property type="term" value="P:inflammatory response"/>
    <property type="evidence" value="ECO:0007669"/>
    <property type="project" value="InterPro"/>
</dbReference>
<dbReference type="SMART" id="SM01361">
    <property type="entry name" value="A2M_recep"/>
    <property type="match status" value="1"/>
</dbReference>
<dbReference type="SMART" id="SM00643">
    <property type="entry name" value="C345C"/>
    <property type="match status" value="1"/>
</dbReference>
<dbReference type="InterPro" id="IPR011625">
    <property type="entry name" value="A2M_N_BRD"/>
</dbReference>
<dbReference type="SMART" id="SM01419">
    <property type="entry name" value="Thiol-ester_cl"/>
    <property type="match status" value="1"/>
</dbReference>
<dbReference type="InterPro" id="IPR049466">
    <property type="entry name" value="C3_CUB1"/>
</dbReference>
<keyword evidence="4" id="KW-0882">Thioester bond</keyword>
<dbReference type="Pfam" id="PF21406">
    <property type="entry name" value="C3_CUB1"/>
    <property type="match status" value="1"/>
</dbReference>
<dbReference type="Pfam" id="PF00207">
    <property type="entry name" value="A2M"/>
    <property type="match status" value="1"/>
</dbReference>
<dbReference type="SUPFAM" id="SSF48239">
    <property type="entry name" value="Terpenoid cyclases/Protein prenyltransferases"/>
    <property type="match status" value="1"/>
</dbReference>
<keyword evidence="3 6" id="KW-0732">Signal</keyword>
<dbReference type="InterPro" id="IPR002890">
    <property type="entry name" value="MG2"/>
</dbReference>
<dbReference type="FunFam" id="2.20.130.20:FF:000001">
    <property type="entry name" value="Complement C3"/>
    <property type="match status" value="1"/>
</dbReference>
<dbReference type="Pfam" id="PF01835">
    <property type="entry name" value="MG2"/>
    <property type="match status" value="1"/>
</dbReference>
<evidence type="ECO:0000313" key="9">
    <source>
        <dbReference type="EMBL" id="KAG9472444.1"/>
    </source>
</evidence>
<dbReference type="PROSITE" id="PS51257">
    <property type="entry name" value="PROKAR_LIPOPROTEIN"/>
    <property type="match status" value="1"/>
</dbReference>
<dbReference type="InterPro" id="IPR041555">
    <property type="entry name" value="MG3"/>
</dbReference>
<dbReference type="PROSITE" id="PS00477">
    <property type="entry name" value="ALPHA_2_MACROGLOBULIN"/>
    <property type="match status" value="1"/>
</dbReference>
<evidence type="ECO:0000256" key="3">
    <source>
        <dbReference type="ARBA" id="ARBA00022729"/>
    </source>
</evidence>
<reference evidence="9" key="1">
    <citation type="thesis" date="2020" institute="ProQuest LLC" country="789 East Eisenhower Parkway, Ann Arbor, MI, USA">
        <title>Comparative Genomics and Chromosome Evolution.</title>
        <authorList>
            <person name="Mudd A.B."/>
        </authorList>
    </citation>
    <scope>NUCLEOTIDE SEQUENCE</scope>
    <source>
        <strain evidence="9">HN-11 Male</strain>
        <tissue evidence="9">Kidney and liver</tissue>
    </source>
</reference>
<organism evidence="9 10">
    <name type="scientific">Eleutherodactylus coqui</name>
    <name type="common">Puerto Rican coqui</name>
    <dbReference type="NCBI Taxonomy" id="57060"/>
    <lineage>
        <taxon>Eukaryota</taxon>
        <taxon>Metazoa</taxon>
        <taxon>Chordata</taxon>
        <taxon>Craniata</taxon>
        <taxon>Vertebrata</taxon>
        <taxon>Euteleostomi</taxon>
        <taxon>Amphibia</taxon>
        <taxon>Batrachia</taxon>
        <taxon>Anura</taxon>
        <taxon>Neobatrachia</taxon>
        <taxon>Hyloidea</taxon>
        <taxon>Eleutherodactylidae</taxon>
        <taxon>Eleutherodactylinae</taxon>
        <taxon>Eleutherodactylus</taxon>
        <taxon>Eleutherodactylus</taxon>
    </lineage>
</organism>
<dbReference type="SUPFAM" id="SSF49410">
    <property type="entry name" value="Alpha-macroglobulin receptor domain"/>
    <property type="match status" value="1"/>
</dbReference>
<dbReference type="InterPro" id="IPR036595">
    <property type="entry name" value="A-macroglobulin_rcpt-bd_sf"/>
</dbReference>
<evidence type="ECO:0000313" key="10">
    <source>
        <dbReference type="Proteomes" id="UP000770717"/>
    </source>
</evidence>
<evidence type="ECO:0000256" key="4">
    <source>
        <dbReference type="ARBA" id="ARBA00022966"/>
    </source>
</evidence>
<dbReference type="Pfam" id="PF17789">
    <property type="entry name" value="MG4"/>
    <property type="match status" value="1"/>
</dbReference>
<evidence type="ECO:0000256" key="5">
    <source>
        <dbReference type="ARBA" id="ARBA00023157"/>
    </source>
</evidence>
<dbReference type="Gene3D" id="2.60.40.1930">
    <property type="match status" value="3"/>
</dbReference>
<dbReference type="Gene3D" id="2.60.40.10">
    <property type="entry name" value="Immunoglobulins"/>
    <property type="match status" value="2"/>
</dbReference>
<protein>
    <recommendedName>
        <fullName evidence="11">Complement C3</fullName>
    </recommendedName>
</protein>
<dbReference type="SMART" id="SM01359">
    <property type="entry name" value="A2M_N_2"/>
    <property type="match status" value="1"/>
</dbReference>
<feature type="chain" id="PRO_5035290651" description="Complement C3" evidence="6">
    <location>
        <begin position="20"/>
        <end position="1645"/>
    </location>
</feature>
<dbReference type="InterPro" id="IPR035815">
    <property type="entry name" value="NTR_complement_C3"/>
</dbReference>
<dbReference type="Gene3D" id="6.20.50.160">
    <property type="match status" value="1"/>
</dbReference>
<dbReference type="InterPro" id="IPR013783">
    <property type="entry name" value="Ig-like_fold"/>
</dbReference>
<dbReference type="Pfam" id="PF07678">
    <property type="entry name" value="TED_complement"/>
    <property type="match status" value="1"/>
</dbReference>
<dbReference type="EMBL" id="WNTK01000052">
    <property type="protein sequence ID" value="KAG9472444.1"/>
    <property type="molecule type" value="Genomic_DNA"/>
</dbReference>
<dbReference type="FunFam" id="2.60.40.1940:FF:000001">
    <property type="entry name" value="Complement component C3"/>
    <property type="match status" value="1"/>
</dbReference>
<dbReference type="PANTHER" id="PTHR11412:SF81">
    <property type="entry name" value="COMPLEMENT C3"/>
    <property type="match status" value="1"/>
</dbReference>
<dbReference type="InterPro" id="IPR018081">
    <property type="entry name" value="Anaphylatoxin_comp_syst"/>
</dbReference>
<dbReference type="InterPro" id="IPR011626">
    <property type="entry name" value="Alpha-macroglobulin_TED"/>
</dbReference>
<dbReference type="Gene3D" id="2.20.130.20">
    <property type="match status" value="1"/>
</dbReference>
<keyword evidence="2" id="KW-0964">Secreted</keyword>
<dbReference type="Pfam" id="PF07703">
    <property type="entry name" value="A2M_BRD"/>
    <property type="match status" value="1"/>
</dbReference>
<dbReference type="Gene3D" id="2.60.40.690">
    <property type="entry name" value="Alpha-macroglobulin, receptor-binding domain"/>
    <property type="match status" value="1"/>
</dbReference>
<dbReference type="PROSITE" id="PS01178">
    <property type="entry name" value="ANAPHYLATOXIN_2"/>
    <property type="match status" value="1"/>
</dbReference>
<dbReference type="Gene3D" id="1.50.10.20">
    <property type="match status" value="1"/>
</dbReference>
<dbReference type="InterPro" id="IPR001134">
    <property type="entry name" value="Netrin_domain"/>
</dbReference>
<evidence type="ECO:0008006" key="11">
    <source>
        <dbReference type="Google" id="ProtNLM"/>
    </source>
</evidence>